<dbReference type="InterPro" id="IPR036390">
    <property type="entry name" value="WH_DNA-bd_sf"/>
</dbReference>
<dbReference type="Gene3D" id="1.10.10.10">
    <property type="entry name" value="Winged helix-like DNA-binding domain superfamily/Winged helix DNA-binding domain"/>
    <property type="match status" value="2"/>
</dbReference>
<dbReference type="InterPro" id="IPR008920">
    <property type="entry name" value="TF_FadR/GntR_C"/>
</dbReference>
<name>A0ABW4P2D3_9NOCA</name>
<gene>
    <name evidence="6" type="ORF">ACFSJG_10275</name>
</gene>
<evidence type="ECO:0000256" key="2">
    <source>
        <dbReference type="ARBA" id="ARBA00023125"/>
    </source>
</evidence>
<dbReference type="Pfam" id="PF00392">
    <property type="entry name" value="GntR"/>
    <property type="match status" value="1"/>
</dbReference>
<feature type="region of interest" description="Disordered" evidence="4">
    <location>
        <begin position="233"/>
        <end position="253"/>
    </location>
</feature>
<proteinExistence type="predicted"/>
<feature type="domain" description="HTH gntR-type" evidence="5">
    <location>
        <begin position="254"/>
        <end position="323"/>
    </location>
</feature>
<dbReference type="SUPFAM" id="SSF48008">
    <property type="entry name" value="GntR ligand-binding domain-like"/>
    <property type="match status" value="1"/>
</dbReference>
<keyword evidence="7" id="KW-1185">Reference proteome</keyword>
<dbReference type="SMART" id="SM00895">
    <property type="entry name" value="FCD"/>
    <property type="match status" value="2"/>
</dbReference>
<protein>
    <submittedName>
        <fullName evidence="6">FadR/GntR family transcriptional regulator</fullName>
    </submittedName>
</protein>
<evidence type="ECO:0000313" key="7">
    <source>
        <dbReference type="Proteomes" id="UP001597286"/>
    </source>
</evidence>
<dbReference type="CDD" id="cd07377">
    <property type="entry name" value="WHTH_GntR"/>
    <property type="match status" value="1"/>
</dbReference>
<keyword evidence="2" id="KW-0238">DNA-binding</keyword>
<dbReference type="PANTHER" id="PTHR43537">
    <property type="entry name" value="TRANSCRIPTIONAL REGULATOR, GNTR FAMILY"/>
    <property type="match status" value="1"/>
</dbReference>
<feature type="domain" description="HTH gntR-type" evidence="5">
    <location>
        <begin position="12"/>
        <end position="82"/>
    </location>
</feature>
<evidence type="ECO:0000259" key="5">
    <source>
        <dbReference type="PROSITE" id="PS50949"/>
    </source>
</evidence>
<dbReference type="PANTHER" id="PTHR43537:SF24">
    <property type="entry name" value="GLUCONATE OPERON TRANSCRIPTIONAL REPRESSOR"/>
    <property type="match status" value="1"/>
</dbReference>
<dbReference type="InterPro" id="IPR011711">
    <property type="entry name" value="GntR_C"/>
</dbReference>
<dbReference type="InterPro" id="IPR036388">
    <property type="entry name" value="WH-like_DNA-bd_sf"/>
</dbReference>
<accession>A0ABW4P2D3</accession>
<organism evidence="6 7">
    <name type="scientific">Rhodococcus gannanensis</name>
    <dbReference type="NCBI Taxonomy" id="1960308"/>
    <lineage>
        <taxon>Bacteria</taxon>
        <taxon>Bacillati</taxon>
        <taxon>Actinomycetota</taxon>
        <taxon>Actinomycetes</taxon>
        <taxon>Mycobacteriales</taxon>
        <taxon>Nocardiaceae</taxon>
        <taxon>Rhodococcus</taxon>
    </lineage>
</organism>
<dbReference type="SMART" id="SM00345">
    <property type="entry name" value="HTH_GNTR"/>
    <property type="match status" value="2"/>
</dbReference>
<evidence type="ECO:0000256" key="4">
    <source>
        <dbReference type="SAM" id="MobiDB-lite"/>
    </source>
</evidence>
<dbReference type="Pfam" id="PF07729">
    <property type="entry name" value="FCD"/>
    <property type="match status" value="1"/>
</dbReference>
<dbReference type="EMBL" id="JBHUFB010000009">
    <property type="protein sequence ID" value="MFD1812600.1"/>
    <property type="molecule type" value="Genomic_DNA"/>
</dbReference>
<reference evidence="7" key="1">
    <citation type="journal article" date="2019" name="Int. J. Syst. Evol. Microbiol.">
        <title>The Global Catalogue of Microorganisms (GCM) 10K type strain sequencing project: providing services to taxonomists for standard genome sequencing and annotation.</title>
        <authorList>
            <consortium name="The Broad Institute Genomics Platform"/>
            <consortium name="The Broad Institute Genome Sequencing Center for Infectious Disease"/>
            <person name="Wu L."/>
            <person name="Ma J."/>
        </authorList>
    </citation>
    <scope>NUCLEOTIDE SEQUENCE [LARGE SCALE GENOMIC DNA]</scope>
    <source>
        <strain evidence="7">DT72</strain>
    </source>
</reference>
<dbReference type="PROSITE" id="PS50949">
    <property type="entry name" value="HTH_GNTR"/>
    <property type="match status" value="2"/>
</dbReference>
<dbReference type="Proteomes" id="UP001597286">
    <property type="component" value="Unassembled WGS sequence"/>
</dbReference>
<evidence type="ECO:0000256" key="3">
    <source>
        <dbReference type="ARBA" id="ARBA00023163"/>
    </source>
</evidence>
<dbReference type="RefSeq" id="WP_378485099.1">
    <property type="nucleotide sequence ID" value="NZ_JBHUFB010000009.1"/>
</dbReference>
<keyword evidence="3" id="KW-0804">Transcription</keyword>
<dbReference type="Gene3D" id="1.20.120.530">
    <property type="entry name" value="GntR ligand-binding domain-like"/>
    <property type="match status" value="1"/>
</dbReference>
<sequence>MNSPAATAVASEKLAVQVARHLEREIIARRWPVGEVLGSETDLRTRYGVSRSTLREAVRLLEHSRLAQMRQGPGGGLVVRTPDPRPAVRGLVIYLEYVGATVAQVMGARSIFERLVITAVSDSLTESGIRELRSTASAEADRRPEHFHVTLGRLSGNPALELYVDILTRTTVAYSARARGASERDIEDCRETASRHVQIADAVVAGDESRAQALMTTHIEGIADRLTRLVDPLPGGHAVTRPMDPDPDERPREKKLAESVAGRIHDDIIAEGRRVGEVLGSEADFVARYGVSRSIFRESVRILEHYNVAHMRRGPRGGLVVLAPDPASSLHTVALYMGYRGVTADHLRVVREGVELGCLTAAMCSTRIRREDFAGNNPIGNRRQCRCSTCLRDRIGRLGNDPVLILLRSLLTALWEEHGDDPGPGARCVTPDPATQQQLDAILDAVIDGDEDLAVFRMRKHLRDRTGW</sequence>
<keyword evidence="1" id="KW-0805">Transcription regulation</keyword>
<evidence type="ECO:0000256" key="1">
    <source>
        <dbReference type="ARBA" id="ARBA00023015"/>
    </source>
</evidence>
<evidence type="ECO:0000313" key="6">
    <source>
        <dbReference type="EMBL" id="MFD1812600.1"/>
    </source>
</evidence>
<dbReference type="SUPFAM" id="SSF46785">
    <property type="entry name" value="Winged helix' DNA-binding domain"/>
    <property type="match status" value="2"/>
</dbReference>
<dbReference type="InterPro" id="IPR000524">
    <property type="entry name" value="Tscrpt_reg_HTH_GntR"/>
</dbReference>
<comment type="caution">
    <text evidence="6">The sequence shown here is derived from an EMBL/GenBank/DDBJ whole genome shotgun (WGS) entry which is preliminary data.</text>
</comment>